<dbReference type="GO" id="GO:0015344">
    <property type="term" value="F:siderophore uptake transmembrane transporter activity"/>
    <property type="evidence" value="ECO:0007669"/>
    <property type="project" value="TreeGrafter"/>
</dbReference>
<keyword evidence="7" id="KW-0472">Membrane</keyword>
<dbReference type="RefSeq" id="WP_097000209.1">
    <property type="nucleotide sequence ID" value="NZ_OBEI01000003.1"/>
</dbReference>
<evidence type="ECO:0000256" key="4">
    <source>
        <dbReference type="ARBA" id="ARBA00022692"/>
    </source>
</evidence>
<accession>A0A285NEA3</accession>
<evidence type="ECO:0000313" key="12">
    <source>
        <dbReference type="Proteomes" id="UP000219036"/>
    </source>
</evidence>
<name>A0A285NEA3_9AQUI</name>
<dbReference type="InterPro" id="IPR039426">
    <property type="entry name" value="TonB-dep_rcpt-like"/>
</dbReference>
<proteinExistence type="predicted"/>
<dbReference type="GO" id="GO:0044718">
    <property type="term" value="P:siderophore transmembrane transport"/>
    <property type="evidence" value="ECO:0007669"/>
    <property type="project" value="TreeGrafter"/>
</dbReference>
<dbReference type="PANTHER" id="PTHR30069:SF29">
    <property type="entry name" value="HEMOGLOBIN AND HEMOGLOBIN-HAPTOGLOBIN-BINDING PROTEIN 1-RELATED"/>
    <property type="match status" value="1"/>
</dbReference>
<keyword evidence="8" id="KW-0675">Receptor</keyword>
<dbReference type="AlphaFoldDB" id="A0A285NEA3"/>
<feature type="domain" description="TonB-dependent receptor-like beta-barrel" evidence="10">
    <location>
        <begin position="216"/>
        <end position="514"/>
    </location>
</feature>
<evidence type="ECO:0000256" key="2">
    <source>
        <dbReference type="ARBA" id="ARBA00022448"/>
    </source>
</evidence>
<organism evidence="11 12">
    <name type="scientific">Persephonella hydrogeniphila</name>
    <dbReference type="NCBI Taxonomy" id="198703"/>
    <lineage>
        <taxon>Bacteria</taxon>
        <taxon>Pseudomonadati</taxon>
        <taxon>Aquificota</taxon>
        <taxon>Aquificia</taxon>
        <taxon>Aquificales</taxon>
        <taxon>Hydrogenothermaceae</taxon>
        <taxon>Persephonella</taxon>
    </lineage>
</organism>
<keyword evidence="4" id="KW-0812">Transmembrane</keyword>
<evidence type="ECO:0000256" key="1">
    <source>
        <dbReference type="ARBA" id="ARBA00004571"/>
    </source>
</evidence>
<dbReference type="SUPFAM" id="SSF56935">
    <property type="entry name" value="Porins"/>
    <property type="match status" value="1"/>
</dbReference>
<dbReference type="OrthoDB" id="8820at2"/>
<dbReference type="Proteomes" id="UP000219036">
    <property type="component" value="Unassembled WGS sequence"/>
</dbReference>
<keyword evidence="5" id="KW-0732">Signal</keyword>
<keyword evidence="2" id="KW-0813">Transport</keyword>
<evidence type="ECO:0000256" key="5">
    <source>
        <dbReference type="ARBA" id="ARBA00022729"/>
    </source>
</evidence>
<dbReference type="InterPro" id="IPR036942">
    <property type="entry name" value="Beta-barrel_TonB_sf"/>
</dbReference>
<evidence type="ECO:0000256" key="8">
    <source>
        <dbReference type="ARBA" id="ARBA00023170"/>
    </source>
</evidence>
<sequence length="632" mass="73419">MGKHKVLSWITAVLLIVGVAKSENILSLMKKYEEESDLSKKTKVESLGHLVTFTRKDLELMHAYTLADVLKLVPLNNFLPNKYGVESLINPGSPLSISLVYRLYIDDHEVSSIHTYSPFLTYDRYPLDNIDHIEIYYSAGAIAVSNEPSQMIIKMYTKLPRRENASKVRVSLGTDKSYGLNFFSAKRINDYSCYLISFSKSYFRFPKPYINGNHISRNQSRKDLFIKYRYFDTRVEFSASDVDRDGFAGRSLDESPEHISIDSLDSYIVLTQKFDNSVKLTASYDYQNRKYDEENKASDGGTLVPDRYDPLNPPVSFTEDLNFHKFSFSLDKKINKEKNSLFMGTFLRYYIQDVTDNKYRTTTGEFDLKGDMFRVKHFYIWSFYAEDSFNINDKNLIIAGLRYDKFKFYGQKSKNRLNGRAGLISFVNRNFMLKGFLSHYHVLPSMIMIESSVNKRLSPMPSTVFTGEAKYTFGKNSIRLFYEYYRVKNIISYDQTKGGMVNTGKSGNFHGYGFFFRREIGDYTNVELNYWITDVGKDKYSPERGGYLRIGGDFDRFQIYSDIVYRGSYKPYGRYVRESFDLKTAVSVTLPRDWYLKITGENLLNKGEKIALRNGVFSINYRKITVTVEKVF</sequence>
<keyword evidence="12" id="KW-1185">Reference proteome</keyword>
<dbReference type="EMBL" id="OBEI01000003">
    <property type="protein sequence ID" value="SNZ07822.1"/>
    <property type="molecule type" value="Genomic_DNA"/>
</dbReference>
<dbReference type="InterPro" id="IPR000531">
    <property type="entry name" value="Beta-barrel_TonB"/>
</dbReference>
<dbReference type="PANTHER" id="PTHR30069">
    <property type="entry name" value="TONB-DEPENDENT OUTER MEMBRANE RECEPTOR"/>
    <property type="match status" value="1"/>
</dbReference>
<evidence type="ECO:0000259" key="10">
    <source>
        <dbReference type="Pfam" id="PF00593"/>
    </source>
</evidence>
<evidence type="ECO:0000256" key="9">
    <source>
        <dbReference type="ARBA" id="ARBA00023237"/>
    </source>
</evidence>
<protein>
    <submittedName>
        <fullName evidence="11">Iron complex outermembrane recepter protein</fullName>
    </submittedName>
</protein>
<comment type="subcellular location">
    <subcellularLocation>
        <location evidence="1">Cell outer membrane</location>
        <topology evidence="1">Multi-pass membrane protein</topology>
    </subcellularLocation>
</comment>
<keyword evidence="6" id="KW-0798">TonB box</keyword>
<keyword evidence="9" id="KW-0998">Cell outer membrane</keyword>
<evidence type="ECO:0000256" key="7">
    <source>
        <dbReference type="ARBA" id="ARBA00023136"/>
    </source>
</evidence>
<gene>
    <name evidence="11" type="ORF">SAMN06265182_1037</name>
</gene>
<evidence type="ECO:0000256" key="3">
    <source>
        <dbReference type="ARBA" id="ARBA00022452"/>
    </source>
</evidence>
<dbReference type="Gene3D" id="2.40.170.20">
    <property type="entry name" value="TonB-dependent receptor, beta-barrel domain"/>
    <property type="match status" value="1"/>
</dbReference>
<dbReference type="GO" id="GO:0009279">
    <property type="term" value="C:cell outer membrane"/>
    <property type="evidence" value="ECO:0007669"/>
    <property type="project" value="UniProtKB-SubCell"/>
</dbReference>
<evidence type="ECO:0000256" key="6">
    <source>
        <dbReference type="ARBA" id="ARBA00023077"/>
    </source>
</evidence>
<reference evidence="12" key="1">
    <citation type="submission" date="2017-09" db="EMBL/GenBank/DDBJ databases">
        <authorList>
            <person name="Varghese N."/>
            <person name="Submissions S."/>
        </authorList>
    </citation>
    <scope>NUCLEOTIDE SEQUENCE [LARGE SCALE GENOMIC DNA]</scope>
    <source>
        <strain evidence="12">DSM 15103</strain>
    </source>
</reference>
<dbReference type="Pfam" id="PF00593">
    <property type="entry name" value="TonB_dep_Rec_b-barrel"/>
    <property type="match status" value="1"/>
</dbReference>
<keyword evidence="3" id="KW-1134">Transmembrane beta strand</keyword>
<evidence type="ECO:0000313" key="11">
    <source>
        <dbReference type="EMBL" id="SNZ07822.1"/>
    </source>
</evidence>